<evidence type="ECO:0000313" key="3">
    <source>
        <dbReference type="Proteomes" id="UP000237271"/>
    </source>
</evidence>
<dbReference type="GO" id="GO:0006508">
    <property type="term" value="P:proteolysis"/>
    <property type="evidence" value="ECO:0007669"/>
    <property type="project" value="UniProtKB-KW"/>
</dbReference>
<dbReference type="AlphaFoldDB" id="A0A2P4XBE0"/>
<dbReference type="EMBL" id="NCKW01015490">
    <property type="protein sequence ID" value="POM62839.1"/>
    <property type="molecule type" value="Genomic_DNA"/>
</dbReference>
<reference evidence="2 3" key="1">
    <citation type="journal article" date="2017" name="Genome Biol. Evol.">
        <title>Phytophthora megakarya and P. palmivora, closely related causal agents of cacao black pod rot, underwent increases in genome sizes and gene numbers by different mechanisms.</title>
        <authorList>
            <person name="Ali S.S."/>
            <person name="Shao J."/>
            <person name="Lary D.J."/>
            <person name="Kronmiller B."/>
            <person name="Shen D."/>
            <person name="Strem M.D."/>
            <person name="Amoako-Attah I."/>
            <person name="Akrofi A.Y."/>
            <person name="Begoude B.A."/>
            <person name="Ten Hoopen G.M."/>
            <person name="Coulibaly K."/>
            <person name="Kebe B.I."/>
            <person name="Melnick R.L."/>
            <person name="Guiltinan M.J."/>
            <person name="Tyler B.M."/>
            <person name="Meinhardt L.W."/>
            <person name="Bailey B.A."/>
        </authorList>
    </citation>
    <scope>NUCLEOTIDE SEQUENCE [LARGE SCALE GENOMIC DNA]</scope>
    <source>
        <strain evidence="3">sbr112.9</strain>
    </source>
</reference>
<feature type="signal peptide" evidence="1">
    <location>
        <begin position="1"/>
        <end position="16"/>
    </location>
</feature>
<sequence length="155" mass="16564">MALLVLAAATMALCASDEAKVSVDLLQTVRSDSNARVDVLVQLASPSQALQDSCDRSDSEALDHGQRASCVAESLQKFAEETQQPVKDLLDQHNGLYDSSTFLWISNSVAVKGACGELVMALAQLDTVEKIETEQVFMVPTDGEVFAAESTQLNG</sequence>
<dbReference type="OrthoDB" id="72542at2759"/>
<dbReference type="GO" id="GO:0008233">
    <property type="term" value="F:peptidase activity"/>
    <property type="evidence" value="ECO:0007669"/>
    <property type="project" value="UniProtKB-KW"/>
</dbReference>
<name>A0A2P4XBE0_9STRA</name>
<protein>
    <submittedName>
        <fullName evidence="2">Serine protease family S08A</fullName>
    </submittedName>
</protein>
<comment type="caution">
    <text evidence="2">The sequence shown here is derived from an EMBL/GenBank/DDBJ whole genome shotgun (WGS) entry which is preliminary data.</text>
</comment>
<organism evidence="2 3">
    <name type="scientific">Phytophthora palmivora</name>
    <dbReference type="NCBI Taxonomy" id="4796"/>
    <lineage>
        <taxon>Eukaryota</taxon>
        <taxon>Sar</taxon>
        <taxon>Stramenopiles</taxon>
        <taxon>Oomycota</taxon>
        <taxon>Peronosporomycetes</taxon>
        <taxon>Peronosporales</taxon>
        <taxon>Peronosporaceae</taxon>
        <taxon>Phytophthora</taxon>
    </lineage>
</organism>
<evidence type="ECO:0000256" key="1">
    <source>
        <dbReference type="SAM" id="SignalP"/>
    </source>
</evidence>
<feature type="chain" id="PRO_5015130441" evidence="1">
    <location>
        <begin position="17"/>
        <end position="155"/>
    </location>
</feature>
<gene>
    <name evidence="2" type="ORF">PHPALM_27950</name>
</gene>
<accession>A0A2P4XBE0</accession>
<keyword evidence="3" id="KW-1185">Reference proteome</keyword>
<dbReference type="Proteomes" id="UP000237271">
    <property type="component" value="Unassembled WGS sequence"/>
</dbReference>
<evidence type="ECO:0000313" key="2">
    <source>
        <dbReference type="EMBL" id="POM62839.1"/>
    </source>
</evidence>
<keyword evidence="2" id="KW-0645">Protease</keyword>
<proteinExistence type="predicted"/>
<keyword evidence="1" id="KW-0732">Signal</keyword>
<keyword evidence="2" id="KW-0378">Hydrolase</keyword>